<dbReference type="EMBL" id="CAJJDM010000274">
    <property type="protein sequence ID" value="CAD8118847.1"/>
    <property type="molecule type" value="Genomic_DNA"/>
</dbReference>
<dbReference type="SMART" id="SM00320">
    <property type="entry name" value="WD40"/>
    <property type="match status" value="2"/>
</dbReference>
<dbReference type="AlphaFoldDB" id="A0A8S1QVV4"/>
<comment type="caution">
    <text evidence="4">The sequence shown here is derived from an EMBL/GenBank/DDBJ whole genome shotgun (WGS) entry which is preliminary data.</text>
</comment>
<evidence type="ECO:0000313" key="4">
    <source>
        <dbReference type="EMBL" id="CAD8118847.1"/>
    </source>
</evidence>
<organism evidence="4 5">
    <name type="scientific">Paramecium primaurelia</name>
    <dbReference type="NCBI Taxonomy" id="5886"/>
    <lineage>
        <taxon>Eukaryota</taxon>
        <taxon>Sar</taxon>
        <taxon>Alveolata</taxon>
        <taxon>Ciliophora</taxon>
        <taxon>Intramacronucleata</taxon>
        <taxon>Oligohymenophorea</taxon>
        <taxon>Peniculida</taxon>
        <taxon>Parameciidae</taxon>
        <taxon>Paramecium</taxon>
    </lineage>
</organism>
<dbReference type="PANTHER" id="PTHR22847">
    <property type="entry name" value="WD40 REPEAT PROTEIN"/>
    <property type="match status" value="1"/>
</dbReference>
<feature type="repeat" description="WD" evidence="3">
    <location>
        <begin position="66"/>
        <end position="113"/>
    </location>
</feature>
<proteinExistence type="predicted"/>
<dbReference type="Proteomes" id="UP000688137">
    <property type="component" value="Unassembled WGS sequence"/>
</dbReference>
<reference evidence="4" key="1">
    <citation type="submission" date="2021-01" db="EMBL/GenBank/DDBJ databases">
        <authorList>
            <consortium name="Genoscope - CEA"/>
            <person name="William W."/>
        </authorList>
    </citation>
    <scope>NUCLEOTIDE SEQUENCE</scope>
</reference>
<evidence type="ECO:0000256" key="3">
    <source>
        <dbReference type="PROSITE-ProRule" id="PRU00221"/>
    </source>
</evidence>
<protein>
    <submittedName>
        <fullName evidence="4">Uncharacterized protein</fullName>
    </submittedName>
</protein>
<dbReference type="Pfam" id="PF00805">
    <property type="entry name" value="Pentapeptide"/>
    <property type="match status" value="1"/>
</dbReference>
<keyword evidence="2" id="KW-0677">Repeat</keyword>
<dbReference type="InterPro" id="IPR001646">
    <property type="entry name" value="5peptide_repeat"/>
</dbReference>
<evidence type="ECO:0000313" key="5">
    <source>
        <dbReference type="Proteomes" id="UP000688137"/>
    </source>
</evidence>
<sequence>MKLDLRNKNLQNIKIQNTSLVGSNFVSCNFSGSQFNNVNITGINLNGAQLINCKWKILRIHELNKFNGHRYEVRSICFSPDGKKLASVGDRYYGGGDCSIRLWDVKAGQQKAKLDGHTSCINSVCFSPMEIHQLLVVEITLFVYGIQTKNISNIMVYPDFNFSRYKRVFQKQPFHFNLKTNLYQPLIQIYFNKLLVSNIC</sequence>
<dbReference type="GO" id="GO:1990234">
    <property type="term" value="C:transferase complex"/>
    <property type="evidence" value="ECO:0007669"/>
    <property type="project" value="UniProtKB-ARBA"/>
</dbReference>
<dbReference type="PANTHER" id="PTHR22847:SF637">
    <property type="entry name" value="WD REPEAT DOMAIN 5B"/>
    <property type="match status" value="1"/>
</dbReference>
<dbReference type="PROSITE" id="PS50082">
    <property type="entry name" value="WD_REPEATS_2"/>
    <property type="match status" value="1"/>
</dbReference>
<accession>A0A8S1QVV4</accession>
<gene>
    <name evidence="4" type="ORF">PPRIM_AZ9-3.1.T2650002</name>
</gene>
<keyword evidence="1 3" id="KW-0853">WD repeat</keyword>
<keyword evidence="5" id="KW-1185">Reference proteome</keyword>
<evidence type="ECO:0000256" key="1">
    <source>
        <dbReference type="ARBA" id="ARBA00022574"/>
    </source>
</evidence>
<name>A0A8S1QVV4_PARPR</name>
<evidence type="ECO:0000256" key="2">
    <source>
        <dbReference type="ARBA" id="ARBA00022737"/>
    </source>
</evidence>
<dbReference type="Pfam" id="PF00400">
    <property type="entry name" value="WD40"/>
    <property type="match status" value="2"/>
</dbReference>
<dbReference type="InterPro" id="IPR001680">
    <property type="entry name" value="WD40_rpt"/>
</dbReference>